<protein>
    <submittedName>
        <fullName evidence="1">Uncharacterized protein</fullName>
    </submittedName>
</protein>
<name>A0A310SC18_9HYME</name>
<accession>A0A310SC18</accession>
<reference evidence="1 2" key="1">
    <citation type="submission" date="2015-07" db="EMBL/GenBank/DDBJ databases">
        <title>The genome of Eufriesea mexicana.</title>
        <authorList>
            <person name="Pan H."/>
            <person name="Kapheim K."/>
        </authorList>
    </citation>
    <scope>NUCLEOTIDE SEQUENCE [LARGE SCALE GENOMIC DNA]</scope>
    <source>
        <strain evidence="1">0111107269</strain>
        <tissue evidence="1">Whole body</tissue>
    </source>
</reference>
<dbReference type="Proteomes" id="UP000250275">
    <property type="component" value="Unassembled WGS sequence"/>
</dbReference>
<keyword evidence="2" id="KW-1185">Reference proteome</keyword>
<dbReference type="AlphaFoldDB" id="A0A310SC18"/>
<dbReference type="EMBL" id="KQ764027">
    <property type="protein sequence ID" value="OAD54635.1"/>
    <property type="molecule type" value="Genomic_DNA"/>
</dbReference>
<sequence length="55" mass="6319">MVKVIITSQLEINQRYTMIELINATLRQLSHETVRLLLPLGTRTITVVVLRGRES</sequence>
<organism evidence="1 2">
    <name type="scientific">Eufriesea mexicana</name>
    <dbReference type="NCBI Taxonomy" id="516756"/>
    <lineage>
        <taxon>Eukaryota</taxon>
        <taxon>Metazoa</taxon>
        <taxon>Ecdysozoa</taxon>
        <taxon>Arthropoda</taxon>
        <taxon>Hexapoda</taxon>
        <taxon>Insecta</taxon>
        <taxon>Pterygota</taxon>
        <taxon>Neoptera</taxon>
        <taxon>Endopterygota</taxon>
        <taxon>Hymenoptera</taxon>
        <taxon>Apocrita</taxon>
        <taxon>Aculeata</taxon>
        <taxon>Apoidea</taxon>
        <taxon>Anthophila</taxon>
        <taxon>Apidae</taxon>
        <taxon>Eufriesea</taxon>
    </lineage>
</organism>
<gene>
    <name evidence="1" type="ORF">WN48_06419</name>
</gene>
<proteinExistence type="predicted"/>
<evidence type="ECO:0000313" key="1">
    <source>
        <dbReference type="EMBL" id="OAD54635.1"/>
    </source>
</evidence>
<evidence type="ECO:0000313" key="2">
    <source>
        <dbReference type="Proteomes" id="UP000250275"/>
    </source>
</evidence>